<dbReference type="AlphaFoldDB" id="A0A317XY88"/>
<dbReference type="Proteomes" id="UP000246740">
    <property type="component" value="Unassembled WGS sequence"/>
</dbReference>
<dbReference type="InParanoid" id="A0A317XY88"/>
<evidence type="ECO:0000256" key="1">
    <source>
        <dbReference type="SAM" id="SignalP"/>
    </source>
</evidence>
<sequence>MRLPVFFTLSTCLAVLAVQALPEILLMDGARAKIVDAANHASFDSGGYGGKDAEAVFRYLEHVFIKDVGATNINRESYKSLARTFTSTRYVIPENGPLHSATSFRPSNGVYTTDQPLFAVSWTGRNFFVRFDIPYAGVYSLDRADELKLIGGFKAPHQWERSAMLYWTRYDPVYTKVVFQDRDKVKHTAYELHGYQKA</sequence>
<dbReference type="EMBL" id="KZ819188">
    <property type="protein sequence ID" value="PWZ03244.1"/>
    <property type="molecule type" value="Genomic_DNA"/>
</dbReference>
<gene>
    <name evidence="2" type="ORF">BCV70DRAFT_197471</name>
</gene>
<evidence type="ECO:0000313" key="2">
    <source>
        <dbReference type="EMBL" id="PWZ03244.1"/>
    </source>
</evidence>
<organism evidence="2 3">
    <name type="scientific">Testicularia cyperi</name>
    <dbReference type="NCBI Taxonomy" id="1882483"/>
    <lineage>
        <taxon>Eukaryota</taxon>
        <taxon>Fungi</taxon>
        <taxon>Dikarya</taxon>
        <taxon>Basidiomycota</taxon>
        <taxon>Ustilaginomycotina</taxon>
        <taxon>Ustilaginomycetes</taxon>
        <taxon>Ustilaginales</taxon>
        <taxon>Anthracoideaceae</taxon>
        <taxon>Testicularia</taxon>
    </lineage>
</organism>
<accession>A0A317XY88</accession>
<name>A0A317XY88_9BASI</name>
<reference evidence="2 3" key="1">
    <citation type="journal article" date="2018" name="Mol. Biol. Evol.">
        <title>Broad Genomic Sampling Reveals a Smut Pathogenic Ancestry of the Fungal Clade Ustilaginomycotina.</title>
        <authorList>
            <person name="Kijpornyongpan T."/>
            <person name="Mondo S.J."/>
            <person name="Barry K."/>
            <person name="Sandor L."/>
            <person name="Lee J."/>
            <person name="Lipzen A."/>
            <person name="Pangilinan J."/>
            <person name="LaButti K."/>
            <person name="Hainaut M."/>
            <person name="Henrissat B."/>
            <person name="Grigoriev I.V."/>
            <person name="Spatafora J.W."/>
            <person name="Aime M.C."/>
        </authorList>
    </citation>
    <scope>NUCLEOTIDE SEQUENCE [LARGE SCALE GENOMIC DNA]</scope>
    <source>
        <strain evidence="2 3">MCA 3645</strain>
    </source>
</reference>
<evidence type="ECO:0000313" key="3">
    <source>
        <dbReference type="Proteomes" id="UP000246740"/>
    </source>
</evidence>
<keyword evidence="3" id="KW-1185">Reference proteome</keyword>
<keyword evidence="1" id="KW-0732">Signal</keyword>
<proteinExistence type="predicted"/>
<feature type="chain" id="PRO_5016329325" evidence="1">
    <location>
        <begin position="21"/>
        <end position="198"/>
    </location>
</feature>
<feature type="signal peptide" evidence="1">
    <location>
        <begin position="1"/>
        <end position="20"/>
    </location>
</feature>
<protein>
    <submittedName>
        <fullName evidence="2">Uncharacterized protein</fullName>
    </submittedName>
</protein>